<evidence type="ECO:0000256" key="1">
    <source>
        <dbReference type="SAM" id="MobiDB-lite"/>
    </source>
</evidence>
<dbReference type="EMBL" id="HBHW01014018">
    <property type="protein sequence ID" value="CAE0042868.1"/>
    <property type="molecule type" value="Transcribed_RNA"/>
</dbReference>
<dbReference type="EMBL" id="HBHW01014009">
    <property type="protein sequence ID" value="CAE0042859.1"/>
    <property type="molecule type" value="Transcribed_RNA"/>
</dbReference>
<dbReference type="AlphaFoldDB" id="A0A7S3EB97"/>
<organism evidence="2">
    <name type="scientific">Rhodosorus marinus</name>
    <dbReference type="NCBI Taxonomy" id="101924"/>
    <lineage>
        <taxon>Eukaryota</taxon>
        <taxon>Rhodophyta</taxon>
        <taxon>Stylonematophyceae</taxon>
        <taxon>Stylonematales</taxon>
        <taxon>Stylonemataceae</taxon>
        <taxon>Rhodosorus</taxon>
    </lineage>
</organism>
<feature type="region of interest" description="Disordered" evidence="1">
    <location>
        <begin position="427"/>
        <end position="450"/>
    </location>
</feature>
<gene>
    <name evidence="2" type="ORF">RMAR00112_LOCUS10830</name>
    <name evidence="3" type="ORF">RMAR00112_LOCUS10839</name>
</gene>
<proteinExistence type="predicted"/>
<protein>
    <submittedName>
        <fullName evidence="2">Uncharacterized protein</fullName>
    </submittedName>
</protein>
<evidence type="ECO:0000313" key="2">
    <source>
        <dbReference type="EMBL" id="CAE0042859.1"/>
    </source>
</evidence>
<evidence type="ECO:0000313" key="3">
    <source>
        <dbReference type="EMBL" id="CAE0042868.1"/>
    </source>
</evidence>
<reference evidence="2" key="1">
    <citation type="submission" date="2021-01" db="EMBL/GenBank/DDBJ databases">
        <authorList>
            <person name="Corre E."/>
            <person name="Pelletier E."/>
            <person name="Niang G."/>
            <person name="Scheremetjew M."/>
            <person name="Finn R."/>
            <person name="Kale V."/>
            <person name="Holt S."/>
            <person name="Cochrane G."/>
            <person name="Meng A."/>
            <person name="Brown T."/>
            <person name="Cohen L."/>
        </authorList>
    </citation>
    <scope>NUCLEOTIDE SEQUENCE</scope>
    <source>
        <strain evidence="2">CCMP 769</strain>
    </source>
</reference>
<sequence>MAFVNVGGVGSGVRSRVSVETRAGTSWRSYDRKTSLVNMVDLNPQPQAGNVEASRDDLLLAELRFSDPSRLPNIISFRKDDMDDAFFAYVDKKIAAETDLEEKENLSILKEAVLELIGKVQASVEASETVEAPTVSREESFEKLRDEILNFPEGVAMGVEKYYSRSALDEEDLHCLPVFLDRNGFLKWFHPLYCRSMTQEFLAMLTSQAETSPKAKEVLEAIYTRMNLVMAAAQENLLSALQSPNPGALVEKLESLHAENKLDDSFMLLLAGNLEQAKKAGVEKAIKTLQEVQKQAMSILDESVTPELRLVRKLLREPNIDVRNALITDAFKSKGSFILDDETETSAGSAVDAKKFVQTMSELMKNFGNMEEAFQQNLKRIAAEAEEIAKDLYGYKEKDIKELQDEAFEKRTVSVWELEQMEMQSEMQGQDAPWENPRAAGFDDTGKRIV</sequence>
<name>A0A7S3EB97_9RHOD</name>
<accession>A0A7S3EB97</accession>